<proteinExistence type="predicted"/>
<dbReference type="OrthoDB" id="2116030at2759"/>
<protein>
    <submittedName>
        <fullName evidence="2">Uncharacterized protein</fullName>
    </submittedName>
</protein>
<evidence type="ECO:0000313" key="3">
    <source>
        <dbReference type="Proteomes" id="UP001152747"/>
    </source>
</evidence>
<keyword evidence="3" id="KW-1185">Reference proteome</keyword>
<feature type="region of interest" description="Disordered" evidence="1">
    <location>
        <begin position="31"/>
        <end position="51"/>
    </location>
</feature>
<dbReference type="EMBL" id="CANHGI010000001">
    <property type="protein sequence ID" value="CAI5439553.1"/>
    <property type="molecule type" value="Genomic_DNA"/>
</dbReference>
<name>A0A9P1MWN1_9PELO</name>
<organism evidence="2 3">
    <name type="scientific">Caenorhabditis angaria</name>
    <dbReference type="NCBI Taxonomy" id="860376"/>
    <lineage>
        <taxon>Eukaryota</taxon>
        <taxon>Metazoa</taxon>
        <taxon>Ecdysozoa</taxon>
        <taxon>Nematoda</taxon>
        <taxon>Chromadorea</taxon>
        <taxon>Rhabditida</taxon>
        <taxon>Rhabditina</taxon>
        <taxon>Rhabditomorpha</taxon>
        <taxon>Rhabditoidea</taxon>
        <taxon>Rhabditidae</taxon>
        <taxon>Peloderinae</taxon>
        <taxon>Caenorhabditis</taxon>
    </lineage>
</organism>
<accession>A0A9P1MWN1</accession>
<dbReference type="Proteomes" id="UP001152747">
    <property type="component" value="Unassembled WGS sequence"/>
</dbReference>
<evidence type="ECO:0000256" key="1">
    <source>
        <dbReference type="SAM" id="MobiDB-lite"/>
    </source>
</evidence>
<gene>
    <name evidence="2" type="ORF">CAMP_LOCUS2190</name>
</gene>
<comment type="caution">
    <text evidence="2">The sequence shown here is derived from an EMBL/GenBank/DDBJ whole genome shotgun (WGS) entry which is preliminary data.</text>
</comment>
<evidence type="ECO:0000313" key="2">
    <source>
        <dbReference type="EMBL" id="CAI5439553.1"/>
    </source>
</evidence>
<sequence length="157" mass="17372">MSMRKFFDFQIFKSIWFQRLLSIFEKKSRITSTGPSKTVTGQNPVKPAATSNNPVIKREMHSTPAKLASVRIPLIKFIGARLPRPHYDSSSLPPLVVTGNFSAPITQSASSSSSIGPVGKIPRGQGIDWQQLPLNLRRSVISEDEIEAVNTGFSYKQ</sequence>
<reference evidence="2" key="1">
    <citation type="submission" date="2022-11" db="EMBL/GenBank/DDBJ databases">
        <authorList>
            <person name="Kikuchi T."/>
        </authorList>
    </citation>
    <scope>NUCLEOTIDE SEQUENCE</scope>
    <source>
        <strain evidence="2">PS1010</strain>
    </source>
</reference>
<dbReference type="AlphaFoldDB" id="A0A9P1MWN1"/>